<reference evidence="5 6" key="1">
    <citation type="submission" date="2019-12" db="EMBL/GenBank/DDBJ databases">
        <title>Deinococcus sp. HMF7620 Genome sequencing and assembly.</title>
        <authorList>
            <person name="Kang H."/>
            <person name="Kim H."/>
            <person name="Joh K."/>
        </authorList>
    </citation>
    <scope>NUCLEOTIDE SEQUENCE [LARGE SCALE GENOMIC DNA]</scope>
    <source>
        <strain evidence="5 6">HMF7620</strain>
    </source>
</reference>
<dbReference type="InterPro" id="IPR053058">
    <property type="entry name" value="Mulikevirus_tape_measure"/>
</dbReference>
<feature type="domain" description="Tape measure protein N-terminal" evidence="4">
    <location>
        <begin position="42"/>
        <end position="220"/>
    </location>
</feature>
<gene>
    <name evidence="5" type="ORF">GO986_18050</name>
</gene>
<dbReference type="PANTHER" id="PTHR38812">
    <property type="entry name" value="MU-LIKE PROPHAGE FLUMU PROTEIN GP42"/>
    <property type="match status" value="1"/>
</dbReference>
<evidence type="ECO:0000256" key="1">
    <source>
        <dbReference type="SAM" id="Coils"/>
    </source>
</evidence>
<feature type="region of interest" description="Disordered" evidence="2">
    <location>
        <begin position="1828"/>
        <end position="1848"/>
    </location>
</feature>
<dbReference type="NCBIfam" id="TIGR02675">
    <property type="entry name" value="tape_meas_nterm"/>
    <property type="match status" value="1"/>
</dbReference>
<evidence type="ECO:0000259" key="4">
    <source>
        <dbReference type="Pfam" id="PF20155"/>
    </source>
</evidence>
<dbReference type="Proteomes" id="UP000483286">
    <property type="component" value="Unassembled WGS sequence"/>
</dbReference>
<feature type="transmembrane region" description="Helical" evidence="3">
    <location>
        <begin position="299"/>
        <end position="317"/>
    </location>
</feature>
<feature type="coiled-coil region" evidence="1">
    <location>
        <begin position="947"/>
        <end position="974"/>
    </location>
</feature>
<keyword evidence="3" id="KW-0472">Membrane</keyword>
<feature type="transmembrane region" description="Helical" evidence="3">
    <location>
        <begin position="266"/>
        <end position="292"/>
    </location>
</feature>
<evidence type="ECO:0000256" key="3">
    <source>
        <dbReference type="SAM" id="Phobius"/>
    </source>
</evidence>
<keyword evidence="3" id="KW-0812">Transmembrane</keyword>
<sequence>MATVDSILLSINAVVSGAANVQMLAQGLQGLSQAALNFGTSAVVAAGQAEQTAASFETLLGSSQKTGAFLKDLADFAANTPFELKGLQASAQQMLAFGFSAEQIIPLLTAVGDAAGGQSEKIERITRALGQIRAKGKVSAEEIGQLAEAGIPAWQMLADKIGVSIPEAMKMAERGTLSAAEAIPALLSGMQSKYGGMMERQSQTLLGMWANFKDNLDQTMVGIGNSLIEGFDLKGVMRQVNEGLAQVKSYFQGFDLKAWARDNEQAIMIVGGALTGVLIGALVAGGAALVALLAPALPVIGVATAIGAAFGALGVTFEDVRTFTLELVQGFQVLRDRAGREAEGLRERLAPVMANIQSGIRDALTVVRDVWQRVALPAWQSIQPAVQNVLRGVMPLVTSFSEFLKGAFHALRWLVQTVFIPAWEAIWPVVHRVFELVAGYVRAGMDMVGAIFSAAGKLLQGDWQGAWDTIKTDTVAALKALAETFENSGAKLMEAGAVLGRRIRDGIMGALGNLAADLILTVREAVAGMVAAVPEGIRDRLGISEGLYRANLAANAARDAAATGQAANSARDVLGKMTTDDTLKALLTAIFGQESAGNYGAFNPDSGALGKYQVMPQHLLYSDARYDPSRNTAAWAKRNMDNRGVKGEGWDFMALGRDVTPAQFMRSPEIQEAISQTRMLANLQKRLSEAGGDLEKAIKEAAKDWYGRGNAGPGYPTPDEYAEKIWRKFMAAAATSTPSTPVLGSAAGAGGALGSKPLPGGASTPPSTPTKPAPTDFAGFGGTAAPPSVADIAKDLTAKVTAIQARLDLKLINREQAIRDLKAIEDQAIAVARRQGKGWEDYAALAKTARGAIDGVKTSTKSTVDVLQALNTQYEYAGKKGLPEYIAGLKAFITQQEKVAQSAPKDSQIQIDAMSRVAQARQVLRAVDEAEDRRTAEAQTRAAAVNAASRQGRLTDAKLELKELERLRDEDLRKAGGDLAKRLAVETYYAKLILDAKRVVLDREKADRDAGIINNRSLPVSLKNKDLNNSRDEYHIDLATARNQQDARVDTARAAETDAVRRLRTEYSKLADGIRAQVAAGTFDDARRKEALVSFNALGAAARQAGLYENDHAEAARRSTWALVNQGVAAATMIRTSAERITQIKEQADADQAASAAAETSVTSLTGMLSELIAQDLDPHQTGYVQLLDELIEKGGAAGVAAQYVRDNLTQLEADLGGNSLDAIAFRGRRALQEARAQNEAPVNTDPTLEQSLAGQAAGRLLDEVFYQPGAIEEKLRAVIQAVGSNAFNDIGTEGREQFWEQFDALVNDPELGGIGSDLAREIIGALADDPVWDILRAKLSDTLSARSLNDRVGEVAGVLSAADGAYEAGGDPLAYIKALEAELPMLERLASLARGTDLDGLANSYLEATRARIQAVTDLVVTSATATGEVDQQAADAVQRAREIVEGYEQGRIGAGEAAEAALELVLVLEQYAQAAERANDADAAAGWRAFAQEVLSSAPTVSAALDEVGTSADEQAADTTVNLLKLMQGYQEGSVGLRDFLGAAVEALPKLEALAKVAELAGRADLAAHYRALATELRGMSPNLKLTGFLDKMNTYGQYATDLAGRLANLAEASGNGNLAANINGAVKAFELVKGVAMDIAQGNWVGAAVKVLGSLIDAFAGFARAKAEAAKAREDFQKQFSLINADAFSSFTTRSRGLLADVFGGGPEVIKSINETAASIAKAIESGVLGGFQNGIRSFLSGTGDLLTGIREGVRGALIDAVTQALIQGAVLKGTLGKLLTDLTTTLASGGDVTGIIGQIGAALPGIAKTLEGVLKPIKSAIDKALPPTPTTGGGNSSGGPAYSTGPVQAGVPTVALDILNTARDLLKGANEAPRLMMDAARLSYRAAELQYAAAERFAGPHNSGTLGSR</sequence>
<comment type="caution">
    <text evidence="5">The sequence shown here is derived from an EMBL/GenBank/DDBJ whole genome shotgun (WGS) entry which is preliminary data.</text>
</comment>
<dbReference type="PANTHER" id="PTHR38812:SF2">
    <property type="entry name" value="MU-LIKE PROPHAGE FLUMU PROTEIN GP42"/>
    <property type="match status" value="1"/>
</dbReference>
<dbReference type="Pfam" id="PF20155">
    <property type="entry name" value="TMP_3"/>
    <property type="match status" value="1"/>
</dbReference>
<feature type="compositionally biased region" description="Low complexity" evidence="2">
    <location>
        <begin position="754"/>
        <end position="765"/>
    </location>
</feature>
<keyword evidence="3" id="KW-1133">Transmembrane helix</keyword>
<feature type="region of interest" description="Disordered" evidence="2">
    <location>
        <begin position="738"/>
        <end position="781"/>
    </location>
</feature>
<accession>A0A7C9M408</accession>
<name>A0A7C9M408_9DEIO</name>
<dbReference type="RefSeq" id="WP_157460702.1">
    <property type="nucleotide sequence ID" value="NZ_WQLB01000031.1"/>
</dbReference>
<evidence type="ECO:0000313" key="5">
    <source>
        <dbReference type="EMBL" id="MVN88642.1"/>
    </source>
</evidence>
<keyword evidence="6" id="KW-1185">Reference proteome</keyword>
<evidence type="ECO:0000256" key="2">
    <source>
        <dbReference type="SAM" id="MobiDB-lite"/>
    </source>
</evidence>
<dbReference type="EMBL" id="WQLB01000031">
    <property type="protein sequence ID" value="MVN88642.1"/>
    <property type="molecule type" value="Genomic_DNA"/>
</dbReference>
<proteinExistence type="predicted"/>
<keyword evidence="1" id="KW-0175">Coiled coil</keyword>
<dbReference type="InterPro" id="IPR013491">
    <property type="entry name" value="Tape_meas_N"/>
</dbReference>
<evidence type="ECO:0000313" key="6">
    <source>
        <dbReference type="Proteomes" id="UP000483286"/>
    </source>
</evidence>
<protein>
    <submittedName>
        <fullName evidence="5">Tape measure protein</fullName>
    </submittedName>
</protein>
<organism evidence="5 6">
    <name type="scientific">Deinococcus arboris</name>
    <dbReference type="NCBI Taxonomy" id="2682977"/>
    <lineage>
        <taxon>Bacteria</taxon>
        <taxon>Thermotogati</taxon>
        <taxon>Deinococcota</taxon>
        <taxon>Deinococci</taxon>
        <taxon>Deinococcales</taxon>
        <taxon>Deinococcaceae</taxon>
        <taxon>Deinococcus</taxon>
    </lineage>
</organism>